<dbReference type="Proteomes" id="UP000238479">
    <property type="component" value="Chromosome 2"/>
</dbReference>
<dbReference type="AlphaFoldDB" id="A0A2P6RS62"/>
<proteinExistence type="predicted"/>
<gene>
    <name evidence="2" type="ORF">RchiOBHm_Chr2g0119901</name>
</gene>
<keyword evidence="1" id="KW-0472">Membrane</keyword>
<keyword evidence="3" id="KW-1185">Reference proteome</keyword>
<comment type="caution">
    <text evidence="2">The sequence shown here is derived from an EMBL/GenBank/DDBJ whole genome shotgun (WGS) entry which is preliminary data.</text>
</comment>
<dbReference type="EMBL" id="PDCK01000040">
    <property type="protein sequence ID" value="PRQ49255.1"/>
    <property type="molecule type" value="Genomic_DNA"/>
</dbReference>
<sequence>MMMMLHSCSDWFGRQINISKRPVRLCLLLWLVILFVFLPKNLFNLCAGDHTQRALIFDPFFICLVLFPFVTSSLLAAATAAAVVVILVAELHQLLCGGQVRLCQGLVVGALMINIAT</sequence>
<feature type="transmembrane region" description="Helical" evidence="1">
    <location>
        <begin position="64"/>
        <end position="89"/>
    </location>
</feature>
<accession>A0A2P6RS62</accession>
<evidence type="ECO:0000313" key="3">
    <source>
        <dbReference type="Proteomes" id="UP000238479"/>
    </source>
</evidence>
<dbReference type="Gramene" id="PRQ49255">
    <property type="protein sequence ID" value="PRQ49255"/>
    <property type="gene ID" value="RchiOBHm_Chr2g0119901"/>
</dbReference>
<name>A0A2P6RS62_ROSCH</name>
<keyword evidence="1" id="KW-0812">Transmembrane</keyword>
<keyword evidence="1" id="KW-1133">Transmembrane helix</keyword>
<evidence type="ECO:0000313" key="2">
    <source>
        <dbReference type="EMBL" id="PRQ49255.1"/>
    </source>
</evidence>
<evidence type="ECO:0000256" key="1">
    <source>
        <dbReference type="SAM" id="Phobius"/>
    </source>
</evidence>
<reference evidence="2 3" key="1">
    <citation type="journal article" date="2018" name="Nat. Genet.">
        <title>The Rosa genome provides new insights in the design of modern roses.</title>
        <authorList>
            <person name="Bendahmane M."/>
        </authorList>
    </citation>
    <scope>NUCLEOTIDE SEQUENCE [LARGE SCALE GENOMIC DNA]</scope>
    <source>
        <strain evidence="3">cv. Old Blush</strain>
    </source>
</reference>
<protein>
    <submittedName>
        <fullName evidence="2">Uncharacterized protein</fullName>
    </submittedName>
</protein>
<organism evidence="2 3">
    <name type="scientific">Rosa chinensis</name>
    <name type="common">China rose</name>
    <dbReference type="NCBI Taxonomy" id="74649"/>
    <lineage>
        <taxon>Eukaryota</taxon>
        <taxon>Viridiplantae</taxon>
        <taxon>Streptophyta</taxon>
        <taxon>Embryophyta</taxon>
        <taxon>Tracheophyta</taxon>
        <taxon>Spermatophyta</taxon>
        <taxon>Magnoliopsida</taxon>
        <taxon>eudicotyledons</taxon>
        <taxon>Gunneridae</taxon>
        <taxon>Pentapetalae</taxon>
        <taxon>rosids</taxon>
        <taxon>fabids</taxon>
        <taxon>Rosales</taxon>
        <taxon>Rosaceae</taxon>
        <taxon>Rosoideae</taxon>
        <taxon>Rosoideae incertae sedis</taxon>
        <taxon>Rosa</taxon>
    </lineage>
</organism>